<evidence type="ECO:0000313" key="1">
    <source>
        <dbReference type="EMBL" id="CAE7149052.1"/>
    </source>
</evidence>
<dbReference type="Proteomes" id="UP000663827">
    <property type="component" value="Unassembled WGS sequence"/>
</dbReference>
<accession>A0A8H3DZW2</accession>
<dbReference type="EMBL" id="CAJNJQ010001770">
    <property type="protein sequence ID" value="CAE7149052.1"/>
    <property type="molecule type" value="Genomic_DNA"/>
</dbReference>
<gene>
    <name evidence="1" type="ORF">RDB_LOCUS86608</name>
</gene>
<protein>
    <submittedName>
        <fullName evidence="1">Uncharacterized protein</fullName>
    </submittedName>
</protein>
<proteinExistence type="predicted"/>
<comment type="caution">
    <text evidence="1">The sequence shown here is derived from an EMBL/GenBank/DDBJ whole genome shotgun (WGS) entry which is preliminary data.</text>
</comment>
<name>A0A8H3DZW2_9AGAM</name>
<reference evidence="1" key="1">
    <citation type="submission" date="2021-01" db="EMBL/GenBank/DDBJ databases">
        <authorList>
            <person name="Kaushik A."/>
        </authorList>
    </citation>
    <scope>NUCLEOTIDE SEQUENCE</scope>
    <source>
        <strain evidence="1">AG5</strain>
    </source>
</reference>
<dbReference type="AlphaFoldDB" id="A0A8H3DZW2"/>
<sequence length="568" mass="64298">MSTHSPHISQHESFLWSSDPLVQPVGLRAVSTISQLAAEGNPSSQLSLTTEIDIPALASALRLSLDRSTIKYLASPRLIAGCLRVLKITSELRPRPISPFSHEIDRTCFRLLVVALNICLLDRWNKLDSLLEVPGPMTHGQSAYAAVESAVPREVLCQLDVASSGGDCDWVFGWSTSAHHSNLALLLSQSDVSYLLNLLWDDRKYWLQAMISFANPALSGLMFLFSRYVAFERDSQHNPRWEIIRDRAWELTLRYTLVAEKDQLFATCDTADTYTSYNRRPMQVDAGDSRTIMSAFIKRLSFGYDVDMVSRHDLTVMLRFIPHIVDESCQDLLPELIRQTIRHGWMVTLSEEEKSIGGSKKLDQFVWLQLSALLFLVRPALVGSYSLNLTTKLKIFDVLQTEDLLDWIARIIIQLKPCNLGSRKGFLNQINAFFKGLCEGVTKGELEKHFIGYILDWLKISGHMLALGSGGYATASVSYREHYKDCLDTWVKIARIIVIQPAIERYIHIQCYSPRCSNAYPYTAARFACVEYASRAYCDNRCQSTAWRFGDTHGNPGHRDECTRVSHV</sequence>
<organism evidence="1 2">
    <name type="scientific">Rhizoctonia solani</name>
    <dbReference type="NCBI Taxonomy" id="456999"/>
    <lineage>
        <taxon>Eukaryota</taxon>
        <taxon>Fungi</taxon>
        <taxon>Dikarya</taxon>
        <taxon>Basidiomycota</taxon>
        <taxon>Agaricomycotina</taxon>
        <taxon>Agaricomycetes</taxon>
        <taxon>Cantharellales</taxon>
        <taxon>Ceratobasidiaceae</taxon>
        <taxon>Rhizoctonia</taxon>
    </lineage>
</organism>
<evidence type="ECO:0000313" key="2">
    <source>
        <dbReference type="Proteomes" id="UP000663827"/>
    </source>
</evidence>